<gene>
    <name evidence="7" type="ORF">CLAC_11995</name>
</gene>
<dbReference type="GO" id="GO:0015171">
    <property type="term" value="F:amino acid transmembrane transporter activity"/>
    <property type="evidence" value="ECO:0007669"/>
    <property type="project" value="TreeGrafter"/>
</dbReference>
<dbReference type="Pfam" id="PF01810">
    <property type="entry name" value="LysE"/>
    <property type="match status" value="1"/>
</dbReference>
<dbReference type="PANTHER" id="PTHR30086:SF19">
    <property type="entry name" value="THREONINE EFFLUX PROTEIN"/>
    <property type="match status" value="1"/>
</dbReference>
<dbReference type="STRING" id="1408189.CLAC_11995"/>
<dbReference type="GO" id="GO:0005886">
    <property type="term" value="C:plasma membrane"/>
    <property type="evidence" value="ECO:0007669"/>
    <property type="project" value="UniProtKB-SubCell"/>
</dbReference>
<dbReference type="InterPro" id="IPR001123">
    <property type="entry name" value="LeuE-type"/>
</dbReference>
<keyword evidence="2" id="KW-1003">Cell membrane</keyword>
<evidence type="ECO:0000256" key="6">
    <source>
        <dbReference type="SAM" id="Phobius"/>
    </source>
</evidence>
<evidence type="ECO:0000256" key="3">
    <source>
        <dbReference type="ARBA" id="ARBA00022692"/>
    </source>
</evidence>
<protein>
    <submittedName>
        <fullName evidence="7">Lysine transporter LysE</fullName>
    </submittedName>
</protein>
<proteinExistence type="predicted"/>
<comment type="subcellular location">
    <subcellularLocation>
        <location evidence="1">Cell membrane</location>
        <topology evidence="1">Multi-pass membrane protein</topology>
    </subcellularLocation>
</comment>
<dbReference type="RefSeq" id="WP_245621894.1">
    <property type="nucleotide sequence ID" value="NZ_CP006841.1"/>
</dbReference>
<keyword evidence="3 6" id="KW-0812">Transmembrane</keyword>
<dbReference type="Proteomes" id="UP000058446">
    <property type="component" value="Chromosome"/>
</dbReference>
<name>A0A0K2H2M3_9CORY</name>
<keyword evidence="8" id="KW-1185">Reference proteome</keyword>
<keyword evidence="4 6" id="KW-1133">Transmembrane helix</keyword>
<feature type="transmembrane region" description="Helical" evidence="6">
    <location>
        <begin position="6"/>
        <end position="29"/>
    </location>
</feature>
<organism evidence="7 8">
    <name type="scientific">Corynebacterium lactis RW2-5</name>
    <dbReference type="NCBI Taxonomy" id="1408189"/>
    <lineage>
        <taxon>Bacteria</taxon>
        <taxon>Bacillati</taxon>
        <taxon>Actinomycetota</taxon>
        <taxon>Actinomycetes</taxon>
        <taxon>Mycobacteriales</taxon>
        <taxon>Corynebacteriaceae</taxon>
        <taxon>Corynebacterium</taxon>
    </lineage>
</organism>
<dbReference type="PATRIC" id="fig|1408189.4.peg.2420"/>
<sequence length="218" mass="22645">MLTWTAILSLLGVHIIGMASPGPDIFLVLRLATKSRKHAMAAVVGISLGAAIWIVLTVFGMAAILAATPWLMGAIQLVGGCYLVYMGVSLLRVGLASIRDLRAGASPAIGSAVLKSPKATFRQGFFTNMSNPKIVLFLAAVLSQFIPASAPSWVLVFCALLLIVSQVAFFSLIAFVVSTDAVVKRMVLAGPWIDSAAGVIFLALGITLVTSGAGALFG</sequence>
<evidence type="ECO:0000313" key="8">
    <source>
        <dbReference type="Proteomes" id="UP000058446"/>
    </source>
</evidence>
<feature type="transmembrane region" description="Helical" evidence="6">
    <location>
        <begin position="152"/>
        <end position="177"/>
    </location>
</feature>
<evidence type="ECO:0000256" key="1">
    <source>
        <dbReference type="ARBA" id="ARBA00004651"/>
    </source>
</evidence>
<reference evidence="7 8" key="1">
    <citation type="submission" date="2013-10" db="EMBL/GenBank/DDBJ databases">
        <title>Complete genome sequence of Corynebacterium lactis DSM 45799(T), isolated from raw cow milk.</title>
        <authorList>
            <person name="Ruckert C."/>
            <person name="Albersmeier A."/>
            <person name="Lipski A."/>
            <person name="Kalinowski J."/>
        </authorList>
    </citation>
    <scope>NUCLEOTIDE SEQUENCE [LARGE SCALE GENOMIC DNA]</scope>
    <source>
        <strain evidence="7 8">RW2-5</strain>
    </source>
</reference>
<keyword evidence="5 6" id="KW-0472">Membrane</keyword>
<feature type="transmembrane region" description="Helical" evidence="6">
    <location>
        <begin position="70"/>
        <end position="93"/>
    </location>
</feature>
<evidence type="ECO:0000256" key="2">
    <source>
        <dbReference type="ARBA" id="ARBA00022475"/>
    </source>
</evidence>
<evidence type="ECO:0000256" key="5">
    <source>
        <dbReference type="ARBA" id="ARBA00023136"/>
    </source>
</evidence>
<accession>A0A0K2H2M3</accession>
<feature type="transmembrane region" description="Helical" evidence="6">
    <location>
        <begin position="41"/>
        <end position="64"/>
    </location>
</feature>
<evidence type="ECO:0000256" key="4">
    <source>
        <dbReference type="ARBA" id="ARBA00022989"/>
    </source>
</evidence>
<dbReference type="EMBL" id="CP006841">
    <property type="protein sequence ID" value="ALA68279.1"/>
    <property type="molecule type" value="Genomic_DNA"/>
</dbReference>
<dbReference type="PIRSF" id="PIRSF006324">
    <property type="entry name" value="LeuE"/>
    <property type="match status" value="1"/>
</dbReference>
<dbReference type="AlphaFoldDB" id="A0A0K2H2M3"/>
<dbReference type="PANTHER" id="PTHR30086">
    <property type="entry name" value="ARGININE EXPORTER PROTEIN ARGO"/>
    <property type="match status" value="1"/>
</dbReference>
<feature type="transmembrane region" description="Helical" evidence="6">
    <location>
        <begin position="198"/>
        <end position="217"/>
    </location>
</feature>
<dbReference type="KEGG" id="clw:CLAC_11995"/>
<evidence type="ECO:0000313" key="7">
    <source>
        <dbReference type="EMBL" id="ALA68279.1"/>
    </source>
</evidence>